<organism evidence="1 2">
    <name type="scientific">Roseomonas alba</name>
    <dbReference type="NCBI Taxonomy" id="2846776"/>
    <lineage>
        <taxon>Bacteria</taxon>
        <taxon>Pseudomonadati</taxon>
        <taxon>Pseudomonadota</taxon>
        <taxon>Alphaproteobacteria</taxon>
        <taxon>Acetobacterales</taxon>
        <taxon>Roseomonadaceae</taxon>
        <taxon>Roseomonas</taxon>
    </lineage>
</organism>
<accession>A0ABS7A9A6</accession>
<dbReference type="RefSeq" id="WP_219763492.1">
    <property type="nucleotide sequence ID" value="NZ_JAHYBZ010000004.1"/>
</dbReference>
<sequence length="114" mass="12564">MHDLDTAPPASPALPDQVLPLGSAELMAWVVNAMPGDRAIYWRGHVARDMWHGWAAGMRRRDCNALGETARLAFRLAERGFLRLVQHRIGPHDYAYVAIALGMSPARPAPQVIA</sequence>
<keyword evidence="2" id="KW-1185">Reference proteome</keyword>
<name>A0ABS7A9A6_9PROT</name>
<gene>
    <name evidence="1" type="ORF">KPL78_13615</name>
</gene>
<proteinExistence type="predicted"/>
<dbReference type="EMBL" id="JAHYBZ010000004">
    <property type="protein sequence ID" value="MBW6398896.1"/>
    <property type="molecule type" value="Genomic_DNA"/>
</dbReference>
<reference evidence="1 2" key="1">
    <citation type="submission" date="2021-07" db="EMBL/GenBank/DDBJ databases">
        <authorList>
            <person name="So Y."/>
        </authorList>
    </citation>
    <scope>NUCLEOTIDE SEQUENCE [LARGE SCALE GENOMIC DNA]</scope>
    <source>
        <strain evidence="1 2">HJA6</strain>
    </source>
</reference>
<evidence type="ECO:0000313" key="1">
    <source>
        <dbReference type="EMBL" id="MBW6398896.1"/>
    </source>
</evidence>
<dbReference type="Proteomes" id="UP001196565">
    <property type="component" value="Unassembled WGS sequence"/>
</dbReference>
<protein>
    <submittedName>
        <fullName evidence="1">Uncharacterized protein</fullName>
    </submittedName>
</protein>
<evidence type="ECO:0000313" key="2">
    <source>
        <dbReference type="Proteomes" id="UP001196565"/>
    </source>
</evidence>
<comment type="caution">
    <text evidence="1">The sequence shown here is derived from an EMBL/GenBank/DDBJ whole genome shotgun (WGS) entry which is preliminary data.</text>
</comment>